<accession>A0A069PFU5</accession>
<dbReference type="GO" id="GO:0016705">
    <property type="term" value="F:oxidoreductase activity, acting on paired donors, with incorporation or reduction of molecular oxygen"/>
    <property type="evidence" value="ECO:0007669"/>
    <property type="project" value="InterPro"/>
</dbReference>
<sequence>MKLADLATPSFFENPYPTYEKLRAEGPFVPVAPNALMSGHYDIVDTLLHDRRMGKDYMESIRIRYGDEGPKMPLFQGFSRMFLLINPPAHTRMRSLMMKAFNARQVESMREVAQTITHRLIDAFESRGTADLTAEYAFPLPIEIICGMLDLPVEHAYRIGGAASRIAKVFEPAPISAEELQKTSDAYVSLEKYFGDVVTARRAQPGDDLISMLISVEEGGETLSHEEIVSNVILLFLAGHETTSNMIGNMLIALHRHPQQLERLKRDPDLIPKAVLECLRYDGSVQMTIRAAHEDAEVAGVQIPRGTVLFLSLGAANRDPAKFTQPDRLNVERDEGRVQTFGAGIHHCLGYRLALIELETALRVLLERLPELRLTNLDKLSWNQRGNLRGVDALTAAW</sequence>
<evidence type="ECO:0000313" key="8">
    <source>
        <dbReference type="EMBL" id="KDR38694.1"/>
    </source>
</evidence>
<evidence type="ECO:0000256" key="3">
    <source>
        <dbReference type="ARBA" id="ARBA00022723"/>
    </source>
</evidence>
<organism evidence="8 9">
    <name type="scientific">Caballeronia glathei</name>
    <dbReference type="NCBI Taxonomy" id="60547"/>
    <lineage>
        <taxon>Bacteria</taxon>
        <taxon>Pseudomonadati</taxon>
        <taxon>Pseudomonadota</taxon>
        <taxon>Betaproteobacteria</taxon>
        <taxon>Burkholderiales</taxon>
        <taxon>Burkholderiaceae</taxon>
        <taxon>Caballeronia</taxon>
    </lineage>
</organism>
<keyword evidence="2 7" id="KW-0349">Heme</keyword>
<proteinExistence type="inferred from homology"/>
<reference evidence="8 9" key="1">
    <citation type="submission" date="2014-03" db="EMBL/GenBank/DDBJ databases">
        <title>Draft Genome Sequences of Four Burkholderia Strains.</title>
        <authorList>
            <person name="Liu X.Y."/>
            <person name="Li C.X."/>
            <person name="Xu J.H."/>
        </authorList>
    </citation>
    <scope>NUCLEOTIDE SEQUENCE [LARGE SCALE GENOMIC DNA]</scope>
    <source>
        <strain evidence="8 9">DSM 50014</strain>
    </source>
</reference>
<dbReference type="InterPro" id="IPR001128">
    <property type="entry name" value="Cyt_P450"/>
</dbReference>
<evidence type="ECO:0000256" key="2">
    <source>
        <dbReference type="ARBA" id="ARBA00022617"/>
    </source>
</evidence>
<gene>
    <name evidence="8" type="ORF">BG61_37765</name>
</gene>
<dbReference type="InterPro" id="IPR036396">
    <property type="entry name" value="Cyt_P450_sf"/>
</dbReference>
<evidence type="ECO:0000256" key="4">
    <source>
        <dbReference type="ARBA" id="ARBA00023002"/>
    </source>
</evidence>
<keyword evidence="5 7" id="KW-0408">Iron</keyword>
<dbReference type="SUPFAM" id="SSF48264">
    <property type="entry name" value="Cytochrome P450"/>
    <property type="match status" value="1"/>
</dbReference>
<dbReference type="GO" id="GO:0004497">
    <property type="term" value="F:monooxygenase activity"/>
    <property type="evidence" value="ECO:0007669"/>
    <property type="project" value="UniProtKB-KW"/>
</dbReference>
<dbReference type="Pfam" id="PF00067">
    <property type="entry name" value="p450"/>
    <property type="match status" value="1"/>
</dbReference>
<evidence type="ECO:0000256" key="1">
    <source>
        <dbReference type="ARBA" id="ARBA00010617"/>
    </source>
</evidence>
<evidence type="ECO:0000313" key="9">
    <source>
        <dbReference type="Proteomes" id="UP000027466"/>
    </source>
</evidence>
<evidence type="ECO:0000256" key="6">
    <source>
        <dbReference type="ARBA" id="ARBA00023033"/>
    </source>
</evidence>
<dbReference type="AlphaFoldDB" id="A0A069PFU5"/>
<dbReference type="PRINTS" id="PR00359">
    <property type="entry name" value="BP450"/>
</dbReference>
<keyword evidence="3 7" id="KW-0479">Metal-binding</keyword>
<dbReference type="Gene3D" id="1.10.630.10">
    <property type="entry name" value="Cytochrome P450"/>
    <property type="match status" value="1"/>
</dbReference>
<dbReference type="PANTHER" id="PTHR46696">
    <property type="entry name" value="P450, PUTATIVE (EUROFUNG)-RELATED"/>
    <property type="match status" value="1"/>
</dbReference>
<dbReference type="CDD" id="cd20625">
    <property type="entry name" value="CYP164-like"/>
    <property type="match status" value="1"/>
</dbReference>
<dbReference type="FunFam" id="1.10.630.10:FF:000018">
    <property type="entry name" value="Cytochrome P450 monooxygenase"/>
    <property type="match status" value="1"/>
</dbReference>
<dbReference type="InterPro" id="IPR017972">
    <property type="entry name" value="Cyt_P450_CS"/>
</dbReference>
<dbReference type="PANTHER" id="PTHR46696:SF1">
    <property type="entry name" value="CYTOCHROME P450 YJIB-RELATED"/>
    <property type="match status" value="1"/>
</dbReference>
<keyword evidence="6 7" id="KW-0503">Monooxygenase</keyword>
<dbReference type="GO" id="GO:0020037">
    <property type="term" value="F:heme binding"/>
    <property type="evidence" value="ECO:0007669"/>
    <property type="project" value="InterPro"/>
</dbReference>
<dbReference type="RefSeq" id="WP_035942573.1">
    <property type="nucleotide sequence ID" value="NZ_CADFFX010000033.1"/>
</dbReference>
<dbReference type="Proteomes" id="UP000027466">
    <property type="component" value="Unassembled WGS sequence"/>
</dbReference>
<evidence type="ECO:0000256" key="5">
    <source>
        <dbReference type="ARBA" id="ARBA00023004"/>
    </source>
</evidence>
<evidence type="ECO:0000256" key="7">
    <source>
        <dbReference type="RuleBase" id="RU000461"/>
    </source>
</evidence>
<dbReference type="InterPro" id="IPR002397">
    <property type="entry name" value="Cyt_P450_B"/>
</dbReference>
<dbReference type="EMBL" id="JFHC01000079">
    <property type="protein sequence ID" value="KDR38694.1"/>
    <property type="molecule type" value="Genomic_DNA"/>
</dbReference>
<protein>
    <submittedName>
        <fullName evidence="8">Cytochrome P450</fullName>
    </submittedName>
</protein>
<name>A0A069PFU5_9BURK</name>
<dbReference type="GO" id="GO:0005506">
    <property type="term" value="F:iron ion binding"/>
    <property type="evidence" value="ECO:0007669"/>
    <property type="project" value="InterPro"/>
</dbReference>
<comment type="caution">
    <text evidence="8">The sequence shown here is derived from an EMBL/GenBank/DDBJ whole genome shotgun (WGS) entry which is preliminary data.</text>
</comment>
<comment type="similarity">
    <text evidence="1 7">Belongs to the cytochrome P450 family.</text>
</comment>
<keyword evidence="4 7" id="KW-0560">Oxidoreductase</keyword>
<keyword evidence="9" id="KW-1185">Reference proteome</keyword>
<dbReference type="PROSITE" id="PS00086">
    <property type="entry name" value="CYTOCHROME_P450"/>
    <property type="match status" value="1"/>
</dbReference>